<dbReference type="InterPro" id="IPR005828">
    <property type="entry name" value="MFS_sugar_transport-like"/>
</dbReference>
<dbReference type="GO" id="GO:0016020">
    <property type="term" value="C:membrane"/>
    <property type="evidence" value="ECO:0007669"/>
    <property type="project" value="UniProtKB-SubCell"/>
</dbReference>
<dbReference type="InterPro" id="IPR036259">
    <property type="entry name" value="MFS_trans_sf"/>
</dbReference>
<proteinExistence type="inferred from homology"/>
<dbReference type="EMBL" id="CAQQ02025660">
    <property type="status" value="NOT_ANNOTATED_CDS"/>
    <property type="molecule type" value="Genomic_DNA"/>
</dbReference>
<feature type="transmembrane region" description="Helical" evidence="7">
    <location>
        <begin position="208"/>
        <end position="225"/>
    </location>
</feature>
<dbReference type="EnsemblMetazoa" id="MESCA002075-RA">
    <property type="protein sequence ID" value="MESCA002075-PA"/>
    <property type="gene ID" value="MESCA002075"/>
</dbReference>
<reference evidence="8" key="2">
    <citation type="submission" date="2015-06" db="UniProtKB">
        <authorList>
            <consortium name="EnsemblMetazoa"/>
        </authorList>
    </citation>
    <scope>IDENTIFICATION</scope>
</reference>
<dbReference type="OMA" id="PETWNIR"/>
<reference evidence="9" key="1">
    <citation type="submission" date="2013-02" db="EMBL/GenBank/DDBJ databases">
        <authorList>
            <person name="Hughes D."/>
        </authorList>
    </citation>
    <scope>NUCLEOTIDE SEQUENCE</scope>
    <source>
        <strain>Durham</strain>
        <strain evidence="9">NC isolate 2 -- Noor lab</strain>
    </source>
</reference>
<dbReference type="Gene3D" id="1.20.1250.20">
    <property type="entry name" value="MFS general substrate transporter like domains"/>
    <property type="match status" value="1"/>
</dbReference>
<evidence type="ECO:0000256" key="1">
    <source>
        <dbReference type="ARBA" id="ARBA00004141"/>
    </source>
</evidence>
<evidence type="ECO:0000256" key="6">
    <source>
        <dbReference type="ARBA" id="ARBA00023136"/>
    </source>
</evidence>
<evidence type="ECO:0000256" key="4">
    <source>
        <dbReference type="ARBA" id="ARBA00022692"/>
    </source>
</evidence>
<comment type="similarity">
    <text evidence="2">Belongs to the major facilitator superfamily.</text>
</comment>
<dbReference type="HOGENOM" id="CLU_1095344_0_0_1"/>
<evidence type="ECO:0000256" key="7">
    <source>
        <dbReference type="SAM" id="Phobius"/>
    </source>
</evidence>
<keyword evidence="3" id="KW-0813">Transport</keyword>
<dbReference type="PANTHER" id="PTHR23511">
    <property type="entry name" value="SYNAPTIC VESICLE GLYCOPROTEIN 2"/>
    <property type="match status" value="1"/>
</dbReference>
<dbReference type="SUPFAM" id="SSF103473">
    <property type="entry name" value="MFS general substrate transporter"/>
    <property type="match status" value="1"/>
</dbReference>
<keyword evidence="9" id="KW-1185">Reference proteome</keyword>
<dbReference type="EMBL" id="CAQQ02025661">
    <property type="status" value="NOT_ANNOTATED_CDS"/>
    <property type="molecule type" value="Genomic_DNA"/>
</dbReference>
<evidence type="ECO:0000256" key="2">
    <source>
        <dbReference type="ARBA" id="ARBA00008335"/>
    </source>
</evidence>
<keyword evidence="5 7" id="KW-1133">Transmembrane helix</keyword>
<dbReference type="STRING" id="36166.T1GFD6"/>
<sequence>MCAAIIFGFGSIMLPAIAWLIINQEWSFFIPLINVTYKPWRLFMVVCAVPGLVCGLALFKLPESPKYLLSAGREDETLEILKDIYSMNTGNDRESFPVSQVLKDIDIAMLPKAAIDKSSPVTSLLRAMWEQTVPLFSREYIRITLLVCLIQFIIFSTSNGMYMWFPDILNSVMKFESTNKGQSAYIWFTLCACGTAGIATVDNCEVSFYACGATLIAAGFLAFLVPKPITGNVEAPKRISLVSVVSMNSMVGRN</sequence>
<protein>
    <recommendedName>
        <fullName evidence="10">Major facilitator superfamily (MFS) profile domain-containing protein</fullName>
    </recommendedName>
</protein>
<feature type="transmembrane region" description="Helical" evidence="7">
    <location>
        <begin position="184"/>
        <end position="201"/>
    </location>
</feature>
<dbReference type="Proteomes" id="UP000015102">
    <property type="component" value="Unassembled WGS sequence"/>
</dbReference>
<keyword evidence="4 7" id="KW-0812">Transmembrane</keyword>
<evidence type="ECO:0000256" key="5">
    <source>
        <dbReference type="ARBA" id="ARBA00022989"/>
    </source>
</evidence>
<comment type="subcellular location">
    <subcellularLocation>
        <location evidence="1">Membrane</location>
        <topology evidence="1">Multi-pass membrane protein</topology>
    </subcellularLocation>
</comment>
<evidence type="ECO:0000256" key="3">
    <source>
        <dbReference type="ARBA" id="ARBA00022448"/>
    </source>
</evidence>
<dbReference type="PANTHER" id="PTHR23511:SF37">
    <property type="entry name" value="MAJOR FACILITATOR SUPERFAMILY (MFS) PROFILE DOMAIN-CONTAINING PROTEIN-RELATED"/>
    <property type="match status" value="1"/>
</dbReference>
<feature type="transmembrane region" description="Helical" evidence="7">
    <location>
        <begin position="42"/>
        <end position="59"/>
    </location>
</feature>
<dbReference type="AlphaFoldDB" id="T1GFD6"/>
<feature type="transmembrane region" description="Helical" evidence="7">
    <location>
        <begin position="143"/>
        <end position="164"/>
    </location>
</feature>
<evidence type="ECO:0008006" key="10">
    <source>
        <dbReference type="Google" id="ProtNLM"/>
    </source>
</evidence>
<dbReference type="GO" id="GO:0022857">
    <property type="term" value="F:transmembrane transporter activity"/>
    <property type="evidence" value="ECO:0007669"/>
    <property type="project" value="InterPro"/>
</dbReference>
<name>T1GFD6_MEGSC</name>
<dbReference type="Pfam" id="PF00083">
    <property type="entry name" value="Sugar_tr"/>
    <property type="match status" value="1"/>
</dbReference>
<accession>T1GFD6</accession>
<evidence type="ECO:0000313" key="9">
    <source>
        <dbReference type="Proteomes" id="UP000015102"/>
    </source>
</evidence>
<evidence type="ECO:0000313" key="8">
    <source>
        <dbReference type="EnsemblMetazoa" id="MESCA002075-PA"/>
    </source>
</evidence>
<dbReference type="EMBL" id="CAQQ02025659">
    <property type="status" value="NOT_ANNOTATED_CDS"/>
    <property type="molecule type" value="Genomic_DNA"/>
</dbReference>
<keyword evidence="6 7" id="KW-0472">Membrane</keyword>
<organism evidence="8 9">
    <name type="scientific">Megaselia scalaris</name>
    <name type="common">Humpbacked fly</name>
    <name type="synonym">Phora scalaris</name>
    <dbReference type="NCBI Taxonomy" id="36166"/>
    <lineage>
        <taxon>Eukaryota</taxon>
        <taxon>Metazoa</taxon>
        <taxon>Ecdysozoa</taxon>
        <taxon>Arthropoda</taxon>
        <taxon>Hexapoda</taxon>
        <taxon>Insecta</taxon>
        <taxon>Pterygota</taxon>
        <taxon>Neoptera</taxon>
        <taxon>Endopterygota</taxon>
        <taxon>Diptera</taxon>
        <taxon>Brachycera</taxon>
        <taxon>Muscomorpha</taxon>
        <taxon>Platypezoidea</taxon>
        <taxon>Phoridae</taxon>
        <taxon>Megaseliini</taxon>
        <taxon>Megaselia</taxon>
    </lineage>
</organism>